<evidence type="ECO:0000259" key="12">
    <source>
        <dbReference type="SMART" id="SM00382"/>
    </source>
</evidence>
<dbReference type="EC" id="5.3.1.1" evidence="4"/>
<keyword evidence="14" id="KW-1185">Reference proteome</keyword>
<protein>
    <recommendedName>
        <fullName evidence="4">triose-phosphate isomerase</fullName>
        <ecNumber evidence="4">5.3.1.1</ecNumber>
    </recommendedName>
    <alternativeName>
        <fullName evidence="9">Triose-phosphate isomerase</fullName>
    </alternativeName>
</protein>
<dbReference type="Pfam" id="PF00004">
    <property type="entry name" value="AAA"/>
    <property type="match status" value="1"/>
</dbReference>
<dbReference type="GO" id="GO:0006094">
    <property type="term" value="P:gluconeogenesis"/>
    <property type="evidence" value="ECO:0007669"/>
    <property type="project" value="UniProtKB-UniPathway"/>
</dbReference>
<dbReference type="FunFam" id="3.20.20.70:FF:000016">
    <property type="entry name" value="Triosephosphate isomerase"/>
    <property type="match status" value="1"/>
</dbReference>
<dbReference type="InterPro" id="IPR013785">
    <property type="entry name" value="Aldolase_TIM"/>
</dbReference>
<dbReference type="PROSITE" id="PS51440">
    <property type="entry name" value="TIM_2"/>
    <property type="match status" value="1"/>
</dbReference>
<dbReference type="AlphaFoldDB" id="A0A5N5QDM8"/>
<dbReference type="Gene3D" id="3.40.50.300">
    <property type="entry name" value="P-loop containing nucleotide triphosphate hydrolases"/>
    <property type="match status" value="1"/>
</dbReference>
<evidence type="ECO:0000256" key="5">
    <source>
        <dbReference type="ARBA" id="ARBA00022432"/>
    </source>
</evidence>
<dbReference type="InterPro" id="IPR003593">
    <property type="entry name" value="AAA+_ATPase"/>
</dbReference>
<dbReference type="SUPFAM" id="SSF52540">
    <property type="entry name" value="P-loop containing nucleoside triphosphate hydrolases"/>
    <property type="match status" value="1"/>
</dbReference>
<name>A0A5N5QDM8_9AGAM</name>
<feature type="region of interest" description="Disordered" evidence="10">
    <location>
        <begin position="412"/>
        <end position="493"/>
    </location>
</feature>
<dbReference type="InterPro" id="IPR027417">
    <property type="entry name" value="P-loop_NTPase"/>
</dbReference>
<dbReference type="Proteomes" id="UP000383932">
    <property type="component" value="Unassembled WGS sequence"/>
</dbReference>
<dbReference type="InterPro" id="IPR054289">
    <property type="entry name" value="DUF7025"/>
</dbReference>
<dbReference type="Pfam" id="PF00121">
    <property type="entry name" value="TIM"/>
    <property type="match status" value="1"/>
</dbReference>
<dbReference type="SMART" id="SM00382">
    <property type="entry name" value="AAA"/>
    <property type="match status" value="1"/>
</dbReference>
<comment type="similarity">
    <text evidence="2">Belongs to the triosephosphate isomerase family.</text>
</comment>
<dbReference type="GO" id="GO:0004807">
    <property type="term" value="F:triose-phosphate isomerase activity"/>
    <property type="evidence" value="ECO:0007669"/>
    <property type="project" value="UniProtKB-EC"/>
</dbReference>
<dbReference type="Pfam" id="PF22942">
    <property type="entry name" value="DUF7025"/>
    <property type="match status" value="1"/>
</dbReference>
<dbReference type="Gene3D" id="3.20.20.70">
    <property type="entry name" value="Aldolase class I"/>
    <property type="match status" value="1"/>
</dbReference>
<dbReference type="PROSITE" id="PS00171">
    <property type="entry name" value="TIM_1"/>
    <property type="match status" value="1"/>
</dbReference>
<evidence type="ECO:0000256" key="4">
    <source>
        <dbReference type="ARBA" id="ARBA00011940"/>
    </source>
</evidence>
<keyword evidence="5" id="KW-0312">Gluconeogenesis</keyword>
<keyword evidence="11" id="KW-0472">Membrane</keyword>
<dbReference type="GO" id="GO:0016887">
    <property type="term" value="F:ATP hydrolysis activity"/>
    <property type="evidence" value="ECO:0007669"/>
    <property type="project" value="InterPro"/>
</dbReference>
<dbReference type="EMBL" id="SSOP01000231">
    <property type="protein sequence ID" value="KAB5589774.1"/>
    <property type="molecule type" value="Genomic_DNA"/>
</dbReference>
<feature type="domain" description="AAA+ ATPase" evidence="12">
    <location>
        <begin position="797"/>
        <end position="926"/>
    </location>
</feature>
<dbReference type="HAMAP" id="MF_00147_B">
    <property type="entry name" value="TIM_B"/>
    <property type="match status" value="1"/>
</dbReference>
<evidence type="ECO:0000256" key="10">
    <source>
        <dbReference type="SAM" id="MobiDB-lite"/>
    </source>
</evidence>
<comment type="pathway">
    <text evidence="1">Carbohydrate degradation; glycolysis; D-glyceraldehyde 3-phosphate from glycerone phosphate: step 1/1.</text>
</comment>
<keyword evidence="7" id="KW-0413">Isomerase</keyword>
<evidence type="ECO:0000256" key="1">
    <source>
        <dbReference type="ARBA" id="ARBA00004680"/>
    </source>
</evidence>
<dbReference type="InterPro" id="IPR003959">
    <property type="entry name" value="ATPase_AAA_core"/>
</dbReference>
<reference evidence="13 14" key="1">
    <citation type="journal article" date="2019" name="Fungal Biol. Biotechnol.">
        <title>Draft genome sequence of fastidious pathogen Ceratobasidium theobromae, which causes vascular-streak dieback in Theobroma cacao.</title>
        <authorList>
            <person name="Ali S.S."/>
            <person name="Asman A."/>
            <person name="Shao J."/>
            <person name="Firmansyah A.P."/>
            <person name="Susilo A.W."/>
            <person name="Rosmana A."/>
            <person name="McMahon P."/>
            <person name="Junaid M."/>
            <person name="Guest D."/>
            <person name="Kheng T.Y."/>
            <person name="Meinhardt L.W."/>
            <person name="Bailey B.A."/>
        </authorList>
    </citation>
    <scope>NUCLEOTIDE SEQUENCE [LARGE SCALE GENOMIC DNA]</scope>
    <source>
        <strain evidence="13 14">CT2</strain>
    </source>
</reference>
<evidence type="ECO:0000256" key="11">
    <source>
        <dbReference type="SAM" id="Phobius"/>
    </source>
</evidence>
<evidence type="ECO:0000256" key="9">
    <source>
        <dbReference type="ARBA" id="ARBA00031906"/>
    </source>
</evidence>
<evidence type="ECO:0000256" key="6">
    <source>
        <dbReference type="ARBA" id="ARBA00023152"/>
    </source>
</evidence>
<dbReference type="GO" id="GO:0006096">
    <property type="term" value="P:glycolytic process"/>
    <property type="evidence" value="ECO:0007669"/>
    <property type="project" value="UniProtKB-UniPathway"/>
</dbReference>
<dbReference type="NCBIfam" id="TIGR00419">
    <property type="entry name" value="tim"/>
    <property type="match status" value="1"/>
</dbReference>
<feature type="compositionally biased region" description="Polar residues" evidence="10">
    <location>
        <begin position="461"/>
        <end position="470"/>
    </location>
</feature>
<keyword evidence="13" id="KW-0378">Hydrolase</keyword>
<evidence type="ECO:0000256" key="3">
    <source>
        <dbReference type="ARBA" id="ARBA00011738"/>
    </source>
</evidence>
<comment type="pathway">
    <text evidence="8">Carbohydrate biosynthesis.</text>
</comment>
<evidence type="ECO:0000313" key="14">
    <source>
        <dbReference type="Proteomes" id="UP000383932"/>
    </source>
</evidence>
<keyword evidence="11" id="KW-0812">Transmembrane</keyword>
<dbReference type="PANTHER" id="PTHR46411">
    <property type="entry name" value="FAMILY ATPASE, PUTATIVE-RELATED"/>
    <property type="match status" value="1"/>
</dbReference>
<sequence>MFSVTEIVIAPPAIYLLTSLAAAKPNIKVAAQNCYNKASGAFTGEISPTQLVDAGIPWVILGHSERRTLFGETDSIVADKTKAALDAGLSVILCVGETLQEREANDTLKVVERQLDAVKEKVSDWGKIVIAYEPVWAIGTGKVATCHQAQEVHKDIRAWVARNTSSATAEAIRIIYGGSSHTHNISDSAAQSDVDGFLVGGASLKPEFVDISVAATTLHSRALPTVTYSGLQGAVSVAHFQRRFRLPPHLRAASDSLFASLENINYPPPLPPMRRRGRGSHFVPYSPNYPPMMENDEDEEIDPKAYFASVDQVWDTYTVNNWLTIHTKSRDASSKENKRLIFKACKRVYGPLGPSTDDHTWIELRSDVLVKFLRSEKSLKGVDGLNQTPPGVDARDLFLRLDRLKSLAVEPVLKSDGTATPNPAPTPVGDPQTAEGLGLSGSGSDIKRPGLEQEEQPPMQPLTSTSSGDVSTATGPTDSDPSPPTLAPAPAADETPLTAPEQLFFLVKFIEEHFRDIVEELDRLKADGYMSYRLLWAICAPGSIVEAKDDATEHPIGLKVESWGYGVDGKKFTMRGALYAWDGKVFRQDSIPVEIAKFKGLRKMDQIAIQVMSDQVRADLIGESPRGRLYQKFAGVHYLNYDAFIAIPTPRGVNKLPAKGRVIIDAEGYSRYNLNTPGGYQPTQNWNPYTTVPPLPPPVYTPPQGYHRLPVEEYRNDTPLPDDILCVTPPTHKAWSFAAKAWGHILVTNLSEIVFDELAFDQLVLKPEYKKMIKALVETHAGSGEGLAKDIVTGKGGGMVMVLHGKPGTGKTLTAEAISEHLKCPLYVVSSGELGLQAAQLEKQLHDILEMTAAWKAVVLIDEADVFLEARNTHDLMRNSLVSVFLRLLEYHTGGKFLILTTNRIRTFDKAFVSRFSIALHYPDLNQDSRFLIWKEFLTRAEVEIGAPKETRPVKASSYISHEDLVSLAKKSFNGRVIKQLVRGAQALSIAEKEPLNMSHILTVLSITEQFEADWKELEFTENIAGADKQEASIFRPTDMPISEKAARAMLLELQTQFDQLNSARQRKDAVAVKALEPQVIELMLRIGDACPNESGKRHWYERAQDLQTSSEEEKDHVMLSIGKGMGIILLTPFVLVGGIVGGAFFAAGKGVQELSSRFATGKPKDRY</sequence>
<keyword evidence="6" id="KW-0324">Glycolysis</keyword>
<dbReference type="GO" id="GO:0005524">
    <property type="term" value="F:ATP binding"/>
    <property type="evidence" value="ECO:0007669"/>
    <property type="project" value="InterPro"/>
</dbReference>
<evidence type="ECO:0000256" key="8">
    <source>
        <dbReference type="ARBA" id="ARBA00024331"/>
    </source>
</evidence>
<evidence type="ECO:0000256" key="2">
    <source>
        <dbReference type="ARBA" id="ARBA00007422"/>
    </source>
</evidence>
<dbReference type="PANTHER" id="PTHR46411:SF3">
    <property type="entry name" value="AAA+ ATPASE DOMAIN-CONTAINING PROTEIN"/>
    <property type="match status" value="1"/>
</dbReference>
<comment type="subunit">
    <text evidence="3">Homodimer.</text>
</comment>
<gene>
    <name evidence="13" type="ORF">CTheo_6788</name>
</gene>
<dbReference type="InterPro" id="IPR035990">
    <property type="entry name" value="TIM_sf"/>
</dbReference>
<keyword evidence="11" id="KW-1133">Transmembrane helix</keyword>
<organism evidence="13 14">
    <name type="scientific">Ceratobasidium theobromae</name>
    <dbReference type="NCBI Taxonomy" id="1582974"/>
    <lineage>
        <taxon>Eukaryota</taxon>
        <taxon>Fungi</taxon>
        <taxon>Dikarya</taxon>
        <taxon>Basidiomycota</taxon>
        <taxon>Agaricomycotina</taxon>
        <taxon>Agaricomycetes</taxon>
        <taxon>Cantharellales</taxon>
        <taxon>Ceratobasidiaceae</taxon>
        <taxon>Ceratobasidium</taxon>
    </lineage>
</organism>
<comment type="caution">
    <text evidence="13">The sequence shown here is derived from an EMBL/GenBank/DDBJ whole genome shotgun (WGS) entry which is preliminary data.</text>
</comment>
<dbReference type="CDD" id="cd00311">
    <property type="entry name" value="TIM"/>
    <property type="match status" value="1"/>
</dbReference>
<dbReference type="InterPro" id="IPR000652">
    <property type="entry name" value="Triosephosphate_isomerase"/>
</dbReference>
<dbReference type="InterPro" id="IPR020861">
    <property type="entry name" value="Triosephosphate_isomerase_AS"/>
</dbReference>
<evidence type="ECO:0000313" key="13">
    <source>
        <dbReference type="EMBL" id="KAB5589774.1"/>
    </source>
</evidence>
<dbReference type="SUPFAM" id="SSF51351">
    <property type="entry name" value="Triosephosphate isomerase (TIM)"/>
    <property type="match status" value="1"/>
</dbReference>
<feature type="transmembrane region" description="Helical" evidence="11">
    <location>
        <begin position="1125"/>
        <end position="1148"/>
    </location>
</feature>
<dbReference type="UniPathway" id="UPA00138"/>
<proteinExistence type="inferred from homology"/>
<evidence type="ECO:0000256" key="7">
    <source>
        <dbReference type="ARBA" id="ARBA00023235"/>
    </source>
</evidence>
<dbReference type="UniPathway" id="UPA00109">
    <property type="reaction ID" value="UER00189"/>
</dbReference>
<dbReference type="InterPro" id="IPR022896">
    <property type="entry name" value="TrioseP_Isoase_bac/euk"/>
</dbReference>
<dbReference type="OrthoDB" id="10042665at2759"/>
<accession>A0A5N5QDM8</accession>
<dbReference type="CDD" id="cd19481">
    <property type="entry name" value="RecA-like_protease"/>
    <property type="match status" value="1"/>
</dbReference>
<feature type="compositionally biased region" description="Low complexity" evidence="10">
    <location>
        <begin position="471"/>
        <end position="480"/>
    </location>
</feature>